<evidence type="ECO:0000259" key="2">
    <source>
        <dbReference type="Pfam" id="PF02657"/>
    </source>
</evidence>
<evidence type="ECO:0000256" key="1">
    <source>
        <dbReference type="ARBA" id="ARBA00010282"/>
    </source>
</evidence>
<dbReference type="InterPro" id="IPR003808">
    <property type="entry name" value="Fe-S_metab-assoc_dom"/>
</dbReference>
<dbReference type="KEGG" id="rcr:NCTC10994_03881"/>
<dbReference type="Proteomes" id="UP000249091">
    <property type="component" value="Chromosome 1"/>
</dbReference>
<dbReference type="Pfam" id="PF02657">
    <property type="entry name" value="SufE"/>
    <property type="match status" value="1"/>
</dbReference>
<organism evidence="3 4">
    <name type="scientific">Rhodococcus coprophilus</name>
    <dbReference type="NCBI Taxonomy" id="38310"/>
    <lineage>
        <taxon>Bacteria</taxon>
        <taxon>Bacillati</taxon>
        <taxon>Actinomycetota</taxon>
        <taxon>Actinomycetes</taxon>
        <taxon>Mycobacteriales</taxon>
        <taxon>Nocardiaceae</taxon>
        <taxon>Rhodococcus</taxon>
    </lineage>
</organism>
<protein>
    <submittedName>
        <fullName evidence="3">SufE family protein</fullName>
    </submittedName>
</protein>
<evidence type="ECO:0000313" key="4">
    <source>
        <dbReference type="Proteomes" id="UP000249091"/>
    </source>
</evidence>
<sequence length="137" mass="14585">MSIPAPLAEIVDDFAAVDGQDKLQLLLEFSRELPPLPPELEEAAMEPVPECQSPLFLSVDAADPGSVTLHFSAPAEAPTTRGFASILHQGLDGLSAEEILGVPDDFYSALGLAAVVSPLRLRGMSAMLARIKRHLRA</sequence>
<gene>
    <name evidence="3" type="primary">ygdK</name>
    <name evidence="3" type="ORF">NCTC10994_03881</name>
</gene>
<feature type="domain" description="Fe-S metabolism associated" evidence="2">
    <location>
        <begin position="12"/>
        <end position="133"/>
    </location>
</feature>
<dbReference type="SUPFAM" id="SSF82649">
    <property type="entry name" value="SufE/NifU"/>
    <property type="match status" value="1"/>
</dbReference>
<evidence type="ECO:0000313" key="3">
    <source>
        <dbReference type="EMBL" id="SQI38095.1"/>
    </source>
</evidence>
<accession>A0A2X4XE20</accession>
<dbReference type="PANTHER" id="PTHR43597:SF5">
    <property type="entry name" value="SUFE-LIKE PROTEIN 2, CHLOROPLASTIC"/>
    <property type="match status" value="1"/>
</dbReference>
<keyword evidence="4" id="KW-1185">Reference proteome</keyword>
<comment type="similarity">
    <text evidence="1">Belongs to the SufE family.</text>
</comment>
<reference evidence="3 4" key="1">
    <citation type="submission" date="2018-06" db="EMBL/GenBank/DDBJ databases">
        <authorList>
            <consortium name="Pathogen Informatics"/>
            <person name="Doyle S."/>
        </authorList>
    </citation>
    <scope>NUCLEOTIDE SEQUENCE [LARGE SCALE GENOMIC DNA]</scope>
    <source>
        <strain evidence="3 4">NCTC10994</strain>
    </source>
</reference>
<dbReference type="AlphaFoldDB" id="A0A2X4XE20"/>
<name>A0A2X4XE20_9NOCA</name>
<dbReference type="STRING" id="1219011.GCA_001895045_01527"/>
<dbReference type="EMBL" id="LS483468">
    <property type="protein sequence ID" value="SQI38095.1"/>
    <property type="molecule type" value="Genomic_DNA"/>
</dbReference>
<proteinExistence type="inferred from homology"/>
<dbReference type="Gene3D" id="3.90.1010.10">
    <property type="match status" value="1"/>
</dbReference>
<dbReference type="PANTHER" id="PTHR43597">
    <property type="entry name" value="SULFUR ACCEPTOR PROTEIN CSDE"/>
    <property type="match status" value="1"/>
</dbReference>
<dbReference type="RefSeq" id="WP_072699478.1">
    <property type="nucleotide sequence ID" value="NZ_JAFBBL010000001.1"/>
</dbReference>